<dbReference type="eggNOG" id="COG4675">
    <property type="taxonomic scope" value="Bacteria"/>
</dbReference>
<dbReference type="Proteomes" id="UP000015347">
    <property type="component" value="Unassembled WGS sequence"/>
</dbReference>
<dbReference type="OrthoDB" id="9810174at2"/>
<dbReference type="EMBL" id="APVH01000024">
    <property type="protein sequence ID" value="EPX82284.1"/>
    <property type="molecule type" value="Genomic_DNA"/>
</dbReference>
<dbReference type="STRING" id="1123237.Salmuc_03072"/>
<dbReference type="Gene3D" id="3.90.1340.10">
    <property type="entry name" value="Phage tail collar domain"/>
    <property type="match status" value="1"/>
</dbReference>
<accession>S9S7R5</accession>
<comment type="caution">
    <text evidence="2">The sequence shown here is derived from an EMBL/GenBank/DDBJ whole genome shotgun (WGS) entry which is preliminary data.</text>
</comment>
<sequence>MSEPFVGQIYLVGYDFAQRGFALCQGQLMPISQNSALFSLLGTNYGGDGRTTFGLPDLAGRTAIGQGHGAGLSLRTIGQKGGTESTTLGVQNMPSHTHQASLMAETGAATETNPTGNLLGLAQVYSPPGEAPNREMASDAISVGNTGGQQPFDHMPPYLVLNYEIALQGIYPSRS</sequence>
<dbReference type="HOGENOM" id="CLU_087872_1_1_5"/>
<dbReference type="SUPFAM" id="SSF88874">
    <property type="entry name" value="Receptor-binding domain of short tail fibre protein gp12"/>
    <property type="match status" value="1"/>
</dbReference>
<dbReference type="InterPro" id="IPR011083">
    <property type="entry name" value="Phage_tail_collar_dom"/>
</dbReference>
<dbReference type="InterPro" id="IPR037053">
    <property type="entry name" value="Phage_tail_collar_dom_sf"/>
</dbReference>
<organism evidence="2 3">
    <name type="scientific">Salipiger mucosus DSM 16094</name>
    <dbReference type="NCBI Taxonomy" id="1123237"/>
    <lineage>
        <taxon>Bacteria</taxon>
        <taxon>Pseudomonadati</taxon>
        <taxon>Pseudomonadota</taxon>
        <taxon>Alphaproteobacteria</taxon>
        <taxon>Rhodobacterales</taxon>
        <taxon>Roseobacteraceae</taxon>
        <taxon>Salipiger</taxon>
    </lineage>
</organism>
<gene>
    <name evidence="2" type="ORF">Salmuc_03072</name>
</gene>
<keyword evidence="3" id="KW-1185">Reference proteome</keyword>
<evidence type="ECO:0000313" key="3">
    <source>
        <dbReference type="Proteomes" id="UP000015347"/>
    </source>
</evidence>
<protein>
    <submittedName>
        <fullName evidence="2">Microcystin dependent protein</fullName>
    </submittedName>
</protein>
<reference evidence="3" key="1">
    <citation type="journal article" date="2014" name="Stand. Genomic Sci.">
        <title>Genome sequence of the exopolysaccharide-producing Salipiger mucosus type strain (DSM 16094(T)), a moderately halophilic member of the Roseobacter clade.</title>
        <authorList>
            <person name="Riedel T."/>
            <person name="Spring S."/>
            <person name="Fiebig A."/>
            <person name="Petersen J."/>
            <person name="Kyrpides N.C."/>
            <person name="Goker M."/>
            <person name="Klenk H.P."/>
        </authorList>
    </citation>
    <scope>NUCLEOTIDE SEQUENCE [LARGE SCALE GENOMIC DNA]</scope>
    <source>
        <strain evidence="3">DSM 16094</strain>
    </source>
</reference>
<evidence type="ECO:0000259" key="1">
    <source>
        <dbReference type="Pfam" id="PF07484"/>
    </source>
</evidence>
<evidence type="ECO:0000313" key="2">
    <source>
        <dbReference type="EMBL" id="EPX82284.1"/>
    </source>
</evidence>
<dbReference type="AlphaFoldDB" id="S9S7R5"/>
<feature type="domain" description="Phage tail collar" evidence="1">
    <location>
        <begin position="7"/>
        <end position="62"/>
    </location>
</feature>
<proteinExistence type="predicted"/>
<name>S9S7R5_9RHOB</name>
<dbReference type="RefSeq" id="WP_020043218.1">
    <property type="nucleotide sequence ID" value="NZ_KE557275.1"/>
</dbReference>
<dbReference type="Pfam" id="PF07484">
    <property type="entry name" value="Collar"/>
    <property type="match status" value="1"/>
</dbReference>